<evidence type="ECO:0000313" key="2">
    <source>
        <dbReference type="Proteomes" id="UP000502617"/>
    </source>
</evidence>
<dbReference type="PANTHER" id="PTHR43393">
    <property type="entry name" value="CYTOKININ RIBOSIDE 5'-MONOPHOSPHATE PHOSPHORIBOHYDROLASE"/>
    <property type="match status" value="1"/>
</dbReference>
<dbReference type="EMBL" id="MT162466">
    <property type="protein sequence ID" value="QIN96762.1"/>
    <property type="molecule type" value="Genomic_DNA"/>
</dbReference>
<proteinExistence type="predicted"/>
<dbReference type="GeneID" id="77945296"/>
<evidence type="ECO:0008006" key="3">
    <source>
        <dbReference type="Google" id="ProtNLM"/>
    </source>
</evidence>
<sequence length="211" mass="24033">MTMTMHDRMRMEGCEMDESGNWNCDLPSQRRKVAIWGSARTEKDGPLYNSIRRMARDLSLDGWQIVTGGGPGSMEAANQGAKEACKEGDVCSVAEAIYLPFEEAVNEHVQAYEKHQEFFSRLKMFSNCDAFIITPGGIGTLLEMSLIYQLIQVNHVQGKHVICVGRMWRKLREWIEEEMLDSGFLKNDEMKLVHYVDRFSEATTLLKGLSE</sequence>
<keyword evidence="2" id="KW-1185">Reference proteome</keyword>
<dbReference type="InterPro" id="IPR052341">
    <property type="entry name" value="LOG_family_nucleotidases"/>
</dbReference>
<dbReference type="PANTHER" id="PTHR43393:SF3">
    <property type="entry name" value="LYSINE DECARBOXYLASE-LIKE PROTEIN"/>
    <property type="match status" value="1"/>
</dbReference>
<organism evidence="1 2">
    <name type="scientific">Synechococcus phage S-N03</name>
    <dbReference type="NCBI Taxonomy" id="2718943"/>
    <lineage>
        <taxon>Viruses</taxon>
        <taxon>Duplodnaviria</taxon>
        <taxon>Heunggongvirae</taxon>
        <taxon>Uroviricota</taxon>
        <taxon>Caudoviricetes</taxon>
        <taxon>Pantevenvirales</taxon>
        <taxon>Kyanoviridae</taxon>
        <taxon>Huanghaivirus</taxon>
        <taxon>Huanghaivirus snothree</taxon>
    </lineage>
</organism>
<reference evidence="1 2" key="1">
    <citation type="submission" date="2020-03" db="EMBL/GenBank/DDBJ databases">
        <title>The Isolation and Genome Sequence of a Novel Cyanophage S-N03 from the Huanghai Sea, China.</title>
        <authorList>
            <person name="Jiang T."/>
        </authorList>
    </citation>
    <scope>NUCLEOTIDE SEQUENCE [LARGE SCALE GENOMIC DNA]</scope>
</reference>
<protein>
    <recommendedName>
        <fullName evidence="3">LOG family protein</fullName>
    </recommendedName>
</protein>
<accession>A0A6G8R5V2</accession>
<dbReference type="SUPFAM" id="SSF102405">
    <property type="entry name" value="MCP/YpsA-like"/>
    <property type="match status" value="1"/>
</dbReference>
<dbReference type="RefSeq" id="YP_010669142.1">
    <property type="nucleotide sequence ID" value="NC_070959.1"/>
</dbReference>
<dbReference type="Pfam" id="PF03641">
    <property type="entry name" value="Lysine_decarbox"/>
    <property type="match status" value="1"/>
</dbReference>
<dbReference type="Proteomes" id="UP000502617">
    <property type="component" value="Segment"/>
</dbReference>
<name>A0A6G8R5V2_9CAUD</name>
<evidence type="ECO:0000313" key="1">
    <source>
        <dbReference type="EMBL" id="QIN96762.1"/>
    </source>
</evidence>
<dbReference type="KEGG" id="vg:77945296"/>
<dbReference type="InterPro" id="IPR031100">
    <property type="entry name" value="LOG_fam"/>
</dbReference>
<dbReference type="Gene3D" id="3.40.50.450">
    <property type="match status" value="1"/>
</dbReference>